<gene>
    <name evidence="1" type="ORF">P43SY_007888</name>
</gene>
<dbReference type="Gene3D" id="2.130.10.10">
    <property type="entry name" value="YVTN repeat-like/Quinoprotein amine dehydrogenase"/>
    <property type="match status" value="1"/>
</dbReference>
<accession>A0AAD5Q740</accession>
<dbReference type="AlphaFoldDB" id="A0AAD5Q740"/>
<dbReference type="SUPFAM" id="SSF50978">
    <property type="entry name" value="WD40 repeat-like"/>
    <property type="match status" value="1"/>
</dbReference>
<reference evidence="1" key="1">
    <citation type="submission" date="2021-12" db="EMBL/GenBank/DDBJ databases">
        <title>Prjna785345.</title>
        <authorList>
            <person name="Rujirawat T."/>
            <person name="Krajaejun T."/>
        </authorList>
    </citation>
    <scope>NUCLEOTIDE SEQUENCE</scope>
    <source>
        <strain evidence="1">Pi057C3</strain>
    </source>
</reference>
<name>A0AAD5Q740_PYTIN</name>
<dbReference type="InterPro" id="IPR036322">
    <property type="entry name" value="WD40_repeat_dom_sf"/>
</dbReference>
<proteinExistence type="predicted"/>
<keyword evidence="2" id="KW-1185">Reference proteome</keyword>
<protein>
    <submittedName>
        <fullName evidence="1">Uncharacterized protein</fullName>
    </submittedName>
</protein>
<sequence length="804" mass="85636">MPPPSSPQKPDALEDLEPIRRSIRSVCLRDQRTWDLSWKAVLGDSTHQSRRGIVLPDVVRETLELNGVRLTAKALASALAPFRTPSGAVNVRQWLRWIDLSRPDDHVDPELHVARLPQPFRRIHKILETDILDAAWQRIVASSARYKAELSAAASGAGSARSARSSVLNLLPAPGTELDVLELQNDYEAAKKRCCKRALDVALGGGAGSLRAVLLPTGSGSSAASWAVLLREQEEEGEEASGDAEPATHRSLVLQLQLLPLGHSKSCRVSTAVPIVSVAGRVELVTGVARELSTLDQRRLRIALLVSAEAATKWIVRVVDVLLSPDGPTPARGHDMISIASLETDEDAVSCVDLAHDGSALAVSLANKETRLFPLSASATEPLDLALATPSAVLTTDAPASTVYFLRSPCLSADASSSSTDEPPLSSIAVVAQDSLYKWRLDPVALRFVWRHLTPVACWSLDTTTQFLSLGLRDGTLVVWDLLTDRDVVVLSAPFAPAPATSVVLYGQRFLVALGVAPQELCFFDLVDRSAPLLVRAVRPLPPPASSQPEHAQPVTLEWLSPETSALDVPVVFVGYSNGYALLMDVRNGEAMGSVRSPGPPQSCWPTRDAVIVAASSASLRVFDWAALLETSFPGLPHLATQRQLPVDGTTLKRLFLASVDDSQLLSVTPAPLTLSSMAFGARPTLLSILHTTAGVGQSSSSSLPSSLASPSRAAATHGAATSSLSSLGTSASTVPVLPLGATTERRDAALPPLPSVATRAHCPTPSSLLHQFLASRQASGSGDRDHRVHRRRNELLKALTAAW</sequence>
<dbReference type="EMBL" id="JAKCXM010000131">
    <property type="protein sequence ID" value="KAJ0401319.1"/>
    <property type="molecule type" value="Genomic_DNA"/>
</dbReference>
<organism evidence="1 2">
    <name type="scientific">Pythium insidiosum</name>
    <name type="common">Pythiosis disease agent</name>
    <dbReference type="NCBI Taxonomy" id="114742"/>
    <lineage>
        <taxon>Eukaryota</taxon>
        <taxon>Sar</taxon>
        <taxon>Stramenopiles</taxon>
        <taxon>Oomycota</taxon>
        <taxon>Peronosporomycetes</taxon>
        <taxon>Pythiales</taxon>
        <taxon>Pythiaceae</taxon>
        <taxon>Pythium</taxon>
    </lineage>
</organism>
<dbReference type="InterPro" id="IPR015943">
    <property type="entry name" value="WD40/YVTN_repeat-like_dom_sf"/>
</dbReference>
<dbReference type="Proteomes" id="UP001209570">
    <property type="component" value="Unassembled WGS sequence"/>
</dbReference>
<evidence type="ECO:0000313" key="2">
    <source>
        <dbReference type="Proteomes" id="UP001209570"/>
    </source>
</evidence>
<evidence type="ECO:0000313" key="1">
    <source>
        <dbReference type="EMBL" id="KAJ0401319.1"/>
    </source>
</evidence>
<comment type="caution">
    <text evidence="1">The sequence shown here is derived from an EMBL/GenBank/DDBJ whole genome shotgun (WGS) entry which is preliminary data.</text>
</comment>